<proteinExistence type="predicted"/>
<name>A0ABN3TYQ1_9ACTN</name>
<feature type="domain" description="HTH luxR-type" evidence="1">
    <location>
        <begin position="270"/>
        <end position="335"/>
    </location>
</feature>
<comment type="caution">
    <text evidence="2">The sequence shown here is derived from an EMBL/GenBank/DDBJ whole genome shotgun (WGS) entry which is preliminary data.</text>
</comment>
<dbReference type="SMART" id="SM00421">
    <property type="entry name" value="HTH_LUXR"/>
    <property type="match status" value="1"/>
</dbReference>
<dbReference type="Proteomes" id="UP001500886">
    <property type="component" value="Unassembled WGS sequence"/>
</dbReference>
<dbReference type="InterPro" id="IPR016032">
    <property type="entry name" value="Sig_transdc_resp-reg_C-effctor"/>
</dbReference>
<organism evidence="2 3">
    <name type="scientific">Streptomyces luteosporeus</name>
    <dbReference type="NCBI Taxonomy" id="173856"/>
    <lineage>
        <taxon>Bacteria</taxon>
        <taxon>Bacillati</taxon>
        <taxon>Actinomycetota</taxon>
        <taxon>Actinomycetes</taxon>
        <taxon>Kitasatosporales</taxon>
        <taxon>Streptomycetaceae</taxon>
        <taxon>Streptomyces</taxon>
    </lineage>
</organism>
<dbReference type="RefSeq" id="WP_344437139.1">
    <property type="nucleotide sequence ID" value="NZ_BAAASL010000017.1"/>
</dbReference>
<dbReference type="PANTHER" id="PTHR34293">
    <property type="entry name" value="HTH-TYPE TRANSCRIPTIONAL REGULATOR TRMBL2"/>
    <property type="match status" value="1"/>
</dbReference>
<dbReference type="SUPFAM" id="SSF46894">
    <property type="entry name" value="C-terminal effector domain of the bipartite response regulators"/>
    <property type="match status" value="1"/>
</dbReference>
<gene>
    <name evidence="2" type="ORF">GCM10010315_43700</name>
</gene>
<evidence type="ECO:0000259" key="1">
    <source>
        <dbReference type="PROSITE" id="PS50043"/>
    </source>
</evidence>
<dbReference type="PROSITE" id="PS50043">
    <property type="entry name" value="HTH_LUXR_2"/>
    <property type="match status" value="1"/>
</dbReference>
<dbReference type="PANTHER" id="PTHR34293:SF1">
    <property type="entry name" value="HTH-TYPE TRANSCRIPTIONAL REGULATOR TRMBL2"/>
    <property type="match status" value="1"/>
</dbReference>
<dbReference type="EMBL" id="BAAASL010000017">
    <property type="protein sequence ID" value="GAA2721291.1"/>
    <property type="molecule type" value="Genomic_DNA"/>
</dbReference>
<dbReference type="InterPro" id="IPR000792">
    <property type="entry name" value="Tscrpt_reg_LuxR_C"/>
</dbReference>
<reference evidence="2 3" key="1">
    <citation type="journal article" date="2019" name="Int. J. Syst. Evol. Microbiol.">
        <title>The Global Catalogue of Microorganisms (GCM) 10K type strain sequencing project: providing services to taxonomists for standard genome sequencing and annotation.</title>
        <authorList>
            <consortium name="The Broad Institute Genomics Platform"/>
            <consortium name="The Broad Institute Genome Sequencing Center for Infectious Disease"/>
            <person name="Wu L."/>
            <person name="Ma J."/>
        </authorList>
    </citation>
    <scope>NUCLEOTIDE SEQUENCE [LARGE SCALE GENOMIC DNA]</scope>
    <source>
        <strain evidence="2 3">JCM 4542</strain>
    </source>
</reference>
<evidence type="ECO:0000313" key="3">
    <source>
        <dbReference type="Proteomes" id="UP001500886"/>
    </source>
</evidence>
<dbReference type="InterPro" id="IPR036388">
    <property type="entry name" value="WH-like_DNA-bd_sf"/>
</dbReference>
<accession>A0ABN3TYQ1</accession>
<dbReference type="CDD" id="cd06170">
    <property type="entry name" value="LuxR_C_like"/>
    <property type="match status" value="1"/>
</dbReference>
<dbReference type="Pfam" id="PF00196">
    <property type="entry name" value="GerE"/>
    <property type="match status" value="1"/>
</dbReference>
<sequence>MQADLKSRHADPLRETEDVEELYELAIRRQFLCLSRAAEELDWPEARVARAVRVLVEGQLLRPLASGRSVFVPVAPRTAASRRLAPLHSQIARMERESEEIRAELAVFQELHEQVLREARMAEPFQMVVGEDAIAAEIAAAAEECRSEALIARPGGGRSAADVLQIAWEPPEAELARRVRTRALYQHATRFDTPTRKHVERIAAAGGEVRTLGDSFEHLLIFDRDVAVIPADGDRGAALVVRQPGVVGYLAGVFERAWLAARPFESHNRAADVSELISGVRMSIIQLLAEGETDEAIARRIGVSVRTCRSHVAKIYEELGARSRCQLGVLIAQSGLLGQR</sequence>
<dbReference type="InterPro" id="IPR051797">
    <property type="entry name" value="TrmB-like"/>
</dbReference>
<evidence type="ECO:0000313" key="2">
    <source>
        <dbReference type="EMBL" id="GAA2721291.1"/>
    </source>
</evidence>
<dbReference type="PRINTS" id="PR00038">
    <property type="entry name" value="HTHLUXR"/>
</dbReference>
<keyword evidence="3" id="KW-1185">Reference proteome</keyword>
<protein>
    <submittedName>
        <fullName evidence="2">Helix-turn-helix transcriptional regulator</fullName>
    </submittedName>
</protein>
<dbReference type="Gene3D" id="1.10.10.10">
    <property type="entry name" value="Winged helix-like DNA-binding domain superfamily/Winged helix DNA-binding domain"/>
    <property type="match status" value="1"/>
</dbReference>